<dbReference type="NCBIfam" id="TIGR00838">
    <property type="entry name" value="argH"/>
    <property type="match status" value="1"/>
</dbReference>
<dbReference type="GO" id="GO:0042450">
    <property type="term" value="P:L-arginine biosynthetic process via ornithine"/>
    <property type="evidence" value="ECO:0007669"/>
    <property type="project" value="UniProtKB-UniRule"/>
</dbReference>
<comment type="similarity">
    <text evidence="6">Belongs to the lyase 1 family. Argininosuccinate lyase subfamily.</text>
</comment>
<feature type="domain" description="Argininosuccinate lyase C-terminal" evidence="8">
    <location>
        <begin position="360"/>
        <end position="429"/>
    </location>
</feature>
<evidence type="ECO:0000313" key="10">
    <source>
        <dbReference type="Proteomes" id="UP000501179"/>
    </source>
</evidence>
<evidence type="ECO:0000256" key="3">
    <source>
        <dbReference type="ARBA" id="ARBA00022571"/>
    </source>
</evidence>
<dbReference type="SUPFAM" id="SSF48557">
    <property type="entry name" value="L-aspartase-like"/>
    <property type="match status" value="1"/>
</dbReference>
<organism evidence="9 10">
    <name type="scientific">Streptomyces liangshanensis</name>
    <dbReference type="NCBI Taxonomy" id="2717324"/>
    <lineage>
        <taxon>Bacteria</taxon>
        <taxon>Bacillati</taxon>
        <taxon>Actinomycetota</taxon>
        <taxon>Actinomycetes</taxon>
        <taxon>Kitasatosporales</taxon>
        <taxon>Streptomycetaceae</taxon>
        <taxon>Streptomyces</taxon>
    </lineage>
</organism>
<evidence type="ECO:0000256" key="2">
    <source>
        <dbReference type="ARBA" id="ARBA00012338"/>
    </source>
</evidence>
<dbReference type="PRINTS" id="PR00149">
    <property type="entry name" value="FUMRATELYASE"/>
</dbReference>
<evidence type="ECO:0000256" key="5">
    <source>
        <dbReference type="ARBA" id="ARBA00023239"/>
    </source>
</evidence>
<dbReference type="EMBL" id="CP050177">
    <property type="protein sequence ID" value="QIQ03792.1"/>
    <property type="molecule type" value="Genomic_DNA"/>
</dbReference>
<dbReference type="PANTHER" id="PTHR43814">
    <property type="entry name" value="ARGININOSUCCINATE LYASE"/>
    <property type="match status" value="1"/>
</dbReference>
<proteinExistence type="inferred from homology"/>
<keyword evidence="5 6" id="KW-0456">Lyase</keyword>
<keyword evidence="4 6" id="KW-0028">Amino-acid biosynthesis</keyword>
<gene>
    <name evidence="6 9" type="primary">argH</name>
    <name evidence="9" type="ORF">HA039_16975</name>
</gene>
<feature type="domain" description="Fumarate lyase N-terminal" evidence="7">
    <location>
        <begin position="9"/>
        <end position="297"/>
    </location>
</feature>
<comment type="pathway">
    <text evidence="1 6">Amino-acid biosynthesis; L-arginine biosynthesis; L-arginine from L-ornithine and carbamoyl phosphate: step 3/3.</text>
</comment>
<evidence type="ECO:0000256" key="1">
    <source>
        <dbReference type="ARBA" id="ARBA00004941"/>
    </source>
</evidence>
<evidence type="ECO:0000256" key="6">
    <source>
        <dbReference type="HAMAP-Rule" id="MF_00006"/>
    </source>
</evidence>
<dbReference type="EC" id="4.3.2.1" evidence="2 6"/>
<dbReference type="GO" id="GO:0004056">
    <property type="term" value="F:argininosuccinate lyase activity"/>
    <property type="evidence" value="ECO:0007669"/>
    <property type="project" value="UniProtKB-UniRule"/>
</dbReference>
<reference evidence="9 10" key="1">
    <citation type="submission" date="2020-03" db="EMBL/GenBank/DDBJ databases">
        <title>A novel species.</title>
        <authorList>
            <person name="Gao J."/>
        </authorList>
    </citation>
    <scope>NUCLEOTIDE SEQUENCE [LARGE SCALE GENOMIC DNA]</scope>
    <source>
        <strain evidence="9 10">QMT-12</strain>
    </source>
</reference>
<evidence type="ECO:0000259" key="7">
    <source>
        <dbReference type="Pfam" id="PF00206"/>
    </source>
</evidence>
<keyword evidence="3 6" id="KW-0055">Arginine biosynthesis</keyword>
<dbReference type="InterPro" id="IPR024083">
    <property type="entry name" value="Fumarase/histidase_N"/>
</dbReference>
<dbReference type="PANTHER" id="PTHR43814:SF1">
    <property type="entry name" value="ARGININOSUCCINATE LYASE"/>
    <property type="match status" value="1"/>
</dbReference>
<dbReference type="InterPro" id="IPR029419">
    <property type="entry name" value="Arg_succ_lyase_C"/>
</dbReference>
<keyword evidence="10" id="KW-1185">Reference proteome</keyword>
<dbReference type="InterPro" id="IPR008948">
    <property type="entry name" value="L-Aspartase-like"/>
</dbReference>
<comment type="subcellular location">
    <subcellularLocation>
        <location evidence="6">Cytoplasm</location>
    </subcellularLocation>
</comment>
<sequence length="477" mass="52138">MKTYEKSDAARIMAAIGSSGHYDGILAPYDITVSRAHVAMLLDQGVVPPDAAARVLRELDDLERRLLAGDEPLDPEAEDVHTAIEQYLETRIGVDAGWLGTARARNDLAVTALRLWIRDQVIALRSRILALTKAMLTQAERHAATVMPGFSHLQVAQPMTFGHVCLAYAEAFLRDAERISFVLALQDECPMGSAALAGTGFPVDRSAVARNLGFRQPTANSLESVGDRAFALDFLSAGASVALNLSRFGAEIVFWSSQPVGLITLPDELVSASSAMPHKRNPDAAELIRGKTGRVLGNLHALQTVVKGLPLSYFRDLQEDKEPLFDTARTLELSLDAAVMIATLMEPNPDAMRRAADIAFVTSGDLADWLTRERGIPFREAHHLVTALVRLSQEQNCSLGALPLEARRGVDERLAFEEWPDITVETSVESRASQGGTAPRRVLESAARLRSRLVEFIEFEADFSDQETIKRVGMMTS</sequence>
<dbReference type="AlphaFoldDB" id="A0A6G9GZT1"/>
<dbReference type="UniPathway" id="UPA00068">
    <property type="reaction ID" value="UER00114"/>
</dbReference>
<dbReference type="CDD" id="cd01359">
    <property type="entry name" value="Argininosuccinate_lyase"/>
    <property type="match status" value="1"/>
</dbReference>
<evidence type="ECO:0000313" key="9">
    <source>
        <dbReference type="EMBL" id="QIQ03792.1"/>
    </source>
</evidence>
<dbReference type="InterPro" id="IPR000362">
    <property type="entry name" value="Fumarate_lyase_fam"/>
</dbReference>
<dbReference type="InterPro" id="IPR022761">
    <property type="entry name" value="Fumarate_lyase_N"/>
</dbReference>
<evidence type="ECO:0000256" key="4">
    <source>
        <dbReference type="ARBA" id="ARBA00022605"/>
    </source>
</evidence>
<dbReference type="Pfam" id="PF00206">
    <property type="entry name" value="Lyase_1"/>
    <property type="match status" value="1"/>
</dbReference>
<dbReference type="Gene3D" id="1.10.275.10">
    <property type="entry name" value="Fumarase/aspartase (N-terminal domain)"/>
    <property type="match status" value="1"/>
</dbReference>
<dbReference type="GO" id="GO:0005829">
    <property type="term" value="C:cytosol"/>
    <property type="evidence" value="ECO:0007669"/>
    <property type="project" value="TreeGrafter"/>
</dbReference>
<dbReference type="Gene3D" id="1.20.200.10">
    <property type="entry name" value="Fumarase/aspartase (Central domain)"/>
    <property type="match status" value="1"/>
</dbReference>
<dbReference type="KEGG" id="slia:HA039_16975"/>
<keyword evidence="6" id="KW-0963">Cytoplasm</keyword>
<dbReference type="Proteomes" id="UP000501179">
    <property type="component" value="Chromosome"/>
</dbReference>
<dbReference type="HAMAP" id="MF_00006">
    <property type="entry name" value="Arg_succ_lyase"/>
    <property type="match status" value="1"/>
</dbReference>
<dbReference type="RefSeq" id="WP_167030354.1">
    <property type="nucleotide sequence ID" value="NZ_CP050177.1"/>
</dbReference>
<accession>A0A6G9GZT1</accession>
<protein>
    <recommendedName>
        <fullName evidence="2 6">Argininosuccinate lyase</fullName>
        <shortName evidence="6">ASAL</shortName>
        <ecNumber evidence="2 6">4.3.2.1</ecNumber>
    </recommendedName>
    <alternativeName>
        <fullName evidence="6">Arginosuccinase</fullName>
    </alternativeName>
</protein>
<name>A0A6G9GZT1_9ACTN</name>
<dbReference type="PRINTS" id="PR00145">
    <property type="entry name" value="ARGSUCLYASE"/>
</dbReference>
<dbReference type="Gene3D" id="1.10.40.30">
    <property type="entry name" value="Fumarase/aspartase (C-terminal domain)"/>
    <property type="match status" value="1"/>
</dbReference>
<dbReference type="Pfam" id="PF14698">
    <property type="entry name" value="ASL_C2"/>
    <property type="match status" value="1"/>
</dbReference>
<dbReference type="InterPro" id="IPR009049">
    <property type="entry name" value="Argininosuccinate_lyase"/>
</dbReference>
<comment type="catalytic activity">
    <reaction evidence="6">
        <text>2-(N(omega)-L-arginino)succinate = fumarate + L-arginine</text>
        <dbReference type="Rhea" id="RHEA:24020"/>
        <dbReference type="ChEBI" id="CHEBI:29806"/>
        <dbReference type="ChEBI" id="CHEBI:32682"/>
        <dbReference type="ChEBI" id="CHEBI:57472"/>
        <dbReference type="EC" id="4.3.2.1"/>
    </reaction>
</comment>
<evidence type="ECO:0000259" key="8">
    <source>
        <dbReference type="Pfam" id="PF14698"/>
    </source>
</evidence>